<dbReference type="GO" id="GO:1990362">
    <property type="term" value="F:butanol dehydrogenase (NAD+) activity"/>
    <property type="evidence" value="ECO:0007669"/>
    <property type="project" value="InterPro"/>
</dbReference>
<keyword evidence="5" id="KW-1185">Reference proteome</keyword>
<reference evidence="4 5" key="1">
    <citation type="submission" date="2016-10" db="EMBL/GenBank/DDBJ databases">
        <authorList>
            <person name="de Groot N.N."/>
        </authorList>
    </citation>
    <scope>NUCLEOTIDE SEQUENCE [LARGE SCALE GENOMIC DNA]</scope>
    <source>
        <strain evidence="4 5">743A</strain>
    </source>
</reference>
<dbReference type="GO" id="GO:1990002">
    <property type="term" value="F:methylglyoxal reductase (NADPH) (acetol producing) activity"/>
    <property type="evidence" value="ECO:0007669"/>
    <property type="project" value="TreeGrafter"/>
</dbReference>
<evidence type="ECO:0000259" key="3">
    <source>
        <dbReference type="Pfam" id="PF25137"/>
    </source>
</evidence>
<accession>A0A1I6JLZ5</accession>
<dbReference type="GO" id="GO:0005829">
    <property type="term" value="C:cytosol"/>
    <property type="evidence" value="ECO:0007669"/>
    <property type="project" value="TreeGrafter"/>
</dbReference>
<evidence type="ECO:0000313" key="4">
    <source>
        <dbReference type="EMBL" id="SFR79974.1"/>
    </source>
</evidence>
<sequence>MENFIFNAYTKIYFGKGMISNLPEAIKKHGKNVLLVYGGGSIRKNGIYDKTRELLSDCNIIELPGVEPNPKIDTVRKGVELCREHNVEVILAIGGGSTIDCSKVIGAGFYYEGDAWELVEFPDKITEVLPVVTVLTLAATGSEMNKNAVISNPEINEKLGTASSNMIPQASILDPEYLYSLPAIQTAAGTADIMSHVFESYFKQEEDTFIQNKFAEGLLETCIKYCPIALKEPNNYEARANLMWASTLALNGLVGAGKAGAWTCHPMEHELSAFYDITHGTGLAILTPRWMRYILSEKTVDKFVEYGKNVWHLPELEDKFAYANQAIDKTEQFFRDCGIPMSFSEIGIGEEYFDIMAEKAVRIGYLAYAYVPLSKNDVINIFKMCM</sequence>
<dbReference type="PROSITE" id="PS00913">
    <property type="entry name" value="ADH_IRON_1"/>
    <property type="match status" value="1"/>
</dbReference>
<dbReference type="InterPro" id="IPR056798">
    <property type="entry name" value="ADH_Fe_C"/>
</dbReference>
<dbReference type="GO" id="GO:0046872">
    <property type="term" value="F:metal ion binding"/>
    <property type="evidence" value="ECO:0007669"/>
    <property type="project" value="InterPro"/>
</dbReference>
<dbReference type="RefSeq" id="WP_092560300.1">
    <property type="nucleotide sequence ID" value="NZ_FOYZ01000006.1"/>
</dbReference>
<protein>
    <submittedName>
        <fullName evidence="4">Uncharacterized protein</fullName>
    </submittedName>
</protein>
<dbReference type="GO" id="GO:0008106">
    <property type="term" value="F:alcohol dehydrogenase (NADP+) activity"/>
    <property type="evidence" value="ECO:0007669"/>
    <property type="project" value="TreeGrafter"/>
</dbReference>
<dbReference type="STRING" id="37658.SAMN05661086_01743"/>
<proteinExistence type="predicted"/>
<dbReference type="Pfam" id="PF00465">
    <property type="entry name" value="Fe-ADH"/>
    <property type="match status" value="1"/>
</dbReference>
<evidence type="ECO:0000313" key="5">
    <source>
        <dbReference type="Proteomes" id="UP000199659"/>
    </source>
</evidence>
<gene>
    <name evidence="4" type="ORF">SAMN05661086_01743</name>
</gene>
<dbReference type="FunFam" id="3.40.50.1970:FF:000003">
    <property type="entry name" value="Alcohol dehydrogenase, iron-containing"/>
    <property type="match status" value="1"/>
</dbReference>
<dbReference type="OrthoDB" id="9801156at2"/>
<evidence type="ECO:0000256" key="1">
    <source>
        <dbReference type="ARBA" id="ARBA00023002"/>
    </source>
</evidence>
<feature type="domain" description="Fe-containing alcohol dehydrogenase-like C-terminal" evidence="3">
    <location>
        <begin position="186"/>
        <end position="384"/>
    </location>
</feature>
<dbReference type="Proteomes" id="UP000199659">
    <property type="component" value="Unassembled WGS sequence"/>
</dbReference>
<dbReference type="Gene3D" id="1.20.1090.10">
    <property type="entry name" value="Dehydroquinate synthase-like - alpha domain"/>
    <property type="match status" value="1"/>
</dbReference>
<dbReference type="InterPro" id="IPR001670">
    <property type="entry name" value="ADH_Fe/GldA"/>
</dbReference>
<dbReference type="InterPro" id="IPR018211">
    <property type="entry name" value="ADH_Fe_CS"/>
</dbReference>
<dbReference type="PANTHER" id="PTHR43633:SF1">
    <property type="entry name" value="ALCOHOL DEHYDROGENASE YQHD"/>
    <property type="match status" value="1"/>
</dbReference>
<evidence type="ECO:0000259" key="2">
    <source>
        <dbReference type="Pfam" id="PF00465"/>
    </source>
</evidence>
<dbReference type="Gene3D" id="3.40.50.1970">
    <property type="match status" value="1"/>
</dbReference>
<dbReference type="Pfam" id="PF25137">
    <property type="entry name" value="ADH_Fe_C"/>
    <property type="match status" value="1"/>
</dbReference>
<dbReference type="InterPro" id="IPR044731">
    <property type="entry name" value="BDH-like"/>
</dbReference>
<name>A0A1I6JLZ5_9FIRM</name>
<dbReference type="SUPFAM" id="SSF56796">
    <property type="entry name" value="Dehydroquinate synthase-like"/>
    <property type="match status" value="1"/>
</dbReference>
<dbReference type="CDD" id="cd08187">
    <property type="entry name" value="BDH"/>
    <property type="match status" value="1"/>
</dbReference>
<dbReference type="EMBL" id="FOYZ01000006">
    <property type="protein sequence ID" value="SFR79974.1"/>
    <property type="molecule type" value="Genomic_DNA"/>
</dbReference>
<dbReference type="PANTHER" id="PTHR43633">
    <property type="entry name" value="ALCOHOL DEHYDROGENASE YQHD"/>
    <property type="match status" value="1"/>
</dbReference>
<organism evidence="4 5">
    <name type="scientific">Anaeromicropila populeti</name>
    <dbReference type="NCBI Taxonomy" id="37658"/>
    <lineage>
        <taxon>Bacteria</taxon>
        <taxon>Bacillati</taxon>
        <taxon>Bacillota</taxon>
        <taxon>Clostridia</taxon>
        <taxon>Lachnospirales</taxon>
        <taxon>Lachnospiraceae</taxon>
        <taxon>Anaeromicropila</taxon>
    </lineage>
</organism>
<feature type="domain" description="Alcohol dehydrogenase iron-type/glycerol dehydrogenase GldA" evidence="2">
    <location>
        <begin position="10"/>
        <end position="175"/>
    </location>
</feature>
<dbReference type="PROSITE" id="PS00060">
    <property type="entry name" value="ADH_IRON_2"/>
    <property type="match status" value="1"/>
</dbReference>
<keyword evidence="1" id="KW-0560">Oxidoreductase</keyword>
<dbReference type="AlphaFoldDB" id="A0A1I6JLZ5"/>